<dbReference type="InterPro" id="IPR013154">
    <property type="entry name" value="ADH-like_N"/>
</dbReference>
<keyword evidence="3" id="KW-1185">Reference proteome</keyword>
<dbReference type="EMBL" id="JBHRTR010000018">
    <property type="protein sequence ID" value="MFC3226913.1"/>
    <property type="molecule type" value="Genomic_DNA"/>
</dbReference>
<dbReference type="InterPro" id="IPR011032">
    <property type="entry name" value="GroES-like_sf"/>
</dbReference>
<evidence type="ECO:0000313" key="3">
    <source>
        <dbReference type="Proteomes" id="UP001595528"/>
    </source>
</evidence>
<keyword evidence="2" id="KW-0560">Oxidoreductase</keyword>
<dbReference type="Proteomes" id="UP001595528">
    <property type="component" value="Unassembled WGS sequence"/>
</dbReference>
<dbReference type="CDD" id="cd08241">
    <property type="entry name" value="QOR1"/>
    <property type="match status" value="1"/>
</dbReference>
<name>A0ABV7KWZ3_9PROT</name>
<dbReference type="InterPro" id="IPR020843">
    <property type="entry name" value="ER"/>
</dbReference>
<reference evidence="3" key="1">
    <citation type="journal article" date="2019" name="Int. J. Syst. Evol. Microbiol.">
        <title>The Global Catalogue of Microorganisms (GCM) 10K type strain sequencing project: providing services to taxonomists for standard genome sequencing and annotation.</title>
        <authorList>
            <consortium name="The Broad Institute Genomics Platform"/>
            <consortium name="The Broad Institute Genome Sequencing Center for Infectious Disease"/>
            <person name="Wu L."/>
            <person name="Ma J."/>
        </authorList>
    </citation>
    <scope>NUCLEOTIDE SEQUENCE [LARGE SCALE GENOMIC DNA]</scope>
    <source>
        <strain evidence="3">KCTC 42964</strain>
    </source>
</reference>
<protein>
    <submittedName>
        <fullName evidence="2">NADPH:quinone oxidoreductase family protein</fullName>
        <ecNumber evidence="2">1.-.-.-</ecNumber>
    </submittedName>
</protein>
<organism evidence="2 3">
    <name type="scientific">Marinibaculum pumilum</name>
    <dbReference type="NCBI Taxonomy" id="1766165"/>
    <lineage>
        <taxon>Bacteria</taxon>
        <taxon>Pseudomonadati</taxon>
        <taxon>Pseudomonadota</taxon>
        <taxon>Alphaproteobacteria</taxon>
        <taxon>Rhodospirillales</taxon>
        <taxon>Rhodospirillaceae</taxon>
        <taxon>Marinibaculum</taxon>
    </lineage>
</organism>
<dbReference type="InterPro" id="IPR036291">
    <property type="entry name" value="NAD(P)-bd_dom_sf"/>
</dbReference>
<dbReference type="RefSeq" id="WP_379899065.1">
    <property type="nucleotide sequence ID" value="NZ_JBHRTR010000018.1"/>
</dbReference>
<dbReference type="SUPFAM" id="SSF50129">
    <property type="entry name" value="GroES-like"/>
    <property type="match status" value="1"/>
</dbReference>
<dbReference type="SUPFAM" id="SSF51735">
    <property type="entry name" value="NAD(P)-binding Rossmann-fold domains"/>
    <property type="match status" value="1"/>
</dbReference>
<dbReference type="PANTHER" id="PTHR43677:SF4">
    <property type="entry name" value="QUINONE OXIDOREDUCTASE-LIKE PROTEIN 2"/>
    <property type="match status" value="1"/>
</dbReference>
<dbReference type="InterPro" id="IPR051397">
    <property type="entry name" value="Zn-ADH-like_protein"/>
</dbReference>
<dbReference type="Pfam" id="PF00107">
    <property type="entry name" value="ADH_zinc_N"/>
    <property type="match status" value="1"/>
</dbReference>
<accession>A0ABV7KWZ3</accession>
<dbReference type="PANTHER" id="PTHR43677">
    <property type="entry name" value="SHORT-CHAIN DEHYDROGENASE/REDUCTASE"/>
    <property type="match status" value="1"/>
</dbReference>
<gene>
    <name evidence="2" type="ORF">ACFOGJ_06715</name>
</gene>
<evidence type="ECO:0000259" key="1">
    <source>
        <dbReference type="SMART" id="SM00829"/>
    </source>
</evidence>
<evidence type="ECO:0000313" key="2">
    <source>
        <dbReference type="EMBL" id="MFC3226913.1"/>
    </source>
</evidence>
<proteinExistence type="predicted"/>
<dbReference type="Gene3D" id="3.90.180.10">
    <property type="entry name" value="Medium-chain alcohol dehydrogenases, catalytic domain"/>
    <property type="match status" value="1"/>
</dbReference>
<sequence>MKAVMVHAWLEEPGALQVEDVPVPEPGPGQVRIQVAACGVNFADTLIVRGRYQVRPALPFSPGFEFAGTVDALGDGVTDIRPGDRVAARAPHGGYAEYALAPAAALFPLPDGIAFEEAAAMPVAYGTAAYALRDRGRLVPGETALILGATGGVGLAALHVAKAAGATVLAAVGGPAKAEAALAAGADIAIDYDGAVPLKDQVRERTGGRGVHLVYDPVGGDMLDEAMRATCWGGRYLIVGFAAGRIPDVRGNLALIKGIEVMGINWPAFAQEEPRASRALLAGCFADRLAGRLPPMPVETRPLAEAPSALADIAARRVRGKLVLQP</sequence>
<dbReference type="SMART" id="SM00829">
    <property type="entry name" value="PKS_ER"/>
    <property type="match status" value="1"/>
</dbReference>
<dbReference type="InterPro" id="IPR013149">
    <property type="entry name" value="ADH-like_C"/>
</dbReference>
<comment type="caution">
    <text evidence="2">The sequence shown here is derived from an EMBL/GenBank/DDBJ whole genome shotgun (WGS) entry which is preliminary data.</text>
</comment>
<dbReference type="Gene3D" id="3.40.50.720">
    <property type="entry name" value="NAD(P)-binding Rossmann-like Domain"/>
    <property type="match status" value="1"/>
</dbReference>
<dbReference type="GO" id="GO:0016491">
    <property type="term" value="F:oxidoreductase activity"/>
    <property type="evidence" value="ECO:0007669"/>
    <property type="project" value="UniProtKB-KW"/>
</dbReference>
<dbReference type="EC" id="1.-.-.-" evidence="2"/>
<dbReference type="Pfam" id="PF08240">
    <property type="entry name" value="ADH_N"/>
    <property type="match status" value="1"/>
</dbReference>
<feature type="domain" description="Enoyl reductase (ER)" evidence="1">
    <location>
        <begin position="14"/>
        <end position="324"/>
    </location>
</feature>